<dbReference type="Proteomes" id="UP000694620">
    <property type="component" value="Chromosome 4"/>
</dbReference>
<proteinExistence type="inferred from homology"/>
<dbReference type="OrthoDB" id="2163395at2759"/>
<feature type="region of interest" description="Disordered" evidence="2">
    <location>
        <begin position="161"/>
        <end position="229"/>
    </location>
</feature>
<dbReference type="GeneTree" id="ENSGT00940000164099"/>
<organism evidence="3 4">
    <name type="scientific">Erpetoichthys calabaricus</name>
    <name type="common">Rope fish</name>
    <name type="synonym">Calamoichthys calabaricus</name>
    <dbReference type="NCBI Taxonomy" id="27687"/>
    <lineage>
        <taxon>Eukaryota</taxon>
        <taxon>Metazoa</taxon>
        <taxon>Chordata</taxon>
        <taxon>Craniata</taxon>
        <taxon>Vertebrata</taxon>
        <taxon>Euteleostomi</taxon>
        <taxon>Actinopterygii</taxon>
        <taxon>Polypteriformes</taxon>
        <taxon>Polypteridae</taxon>
        <taxon>Erpetoichthys</taxon>
    </lineage>
</organism>
<protein>
    <submittedName>
        <fullName evidence="3">CFAP97 domain containing 2</fullName>
    </submittedName>
</protein>
<accession>A0A8C4SM41</accession>
<comment type="similarity">
    <text evidence="1">Belongs to the CFAP97 family.</text>
</comment>
<reference evidence="3" key="3">
    <citation type="submission" date="2025-09" db="UniProtKB">
        <authorList>
            <consortium name="Ensembl"/>
        </authorList>
    </citation>
    <scope>IDENTIFICATION</scope>
</reference>
<reference evidence="3" key="2">
    <citation type="submission" date="2025-08" db="UniProtKB">
        <authorList>
            <consortium name="Ensembl"/>
        </authorList>
    </citation>
    <scope>IDENTIFICATION</scope>
</reference>
<dbReference type="PANTHER" id="PTHR33768">
    <property type="entry name" value="MIP11318P"/>
    <property type="match status" value="1"/>
</dbReference>
<sequence>MHRAYQPVLPSGNKYLQQKWDKAYYDEHIKKVKSAKPMVNTTTPQTYGHLHLKMKKLKLQEERLSIIERDNNLLLEKMSYIMRTSGRIDNKNEYQSKSLNKEKRQRELLQITKENQQILERISQCWPQYSTEKWQEDWEKNEKYMDSIARYPRGWYEEMHKKNKMRSSARKANGAEVKTSDEETNQEEKPDDLSREDQNKKSEEMNKEIDEEQRHAETELKKQHEVMQD</sequence>
<dbReference type="GeneID" id="114651407"/>
<dbReference type="Pfam" id="PF13879">
    <property type="entry name" value="Hmw_CFAP97"/>
    <property type="match status" value="1"/>
</dbReference>
<dbReference type="Ensembl" id="ENSECRT00000019548.1">
    <property type="protein sequence ID" value="ENSECRP00000019155.1"/>
    <property type="gene ID" value="ENSECRG00000012819.1"/>
</dbReference>
<evidence type="ECO:0000313" key="4">
    <source>
        <dbReference type="Proteomes" id="UP000694620"/>
    </source>
</evidence>
<dbReference type="RefSeq" id="XP_028657133.1">
    <property type="nucleotide sequence ID" value="XM_028801300.2"/>
</dbReference>
<name>A0A8C4SM41_ERPCA</name>
<keyword evidence="4" id="KW-1185">Reference proteome</keyword>
<evidence type="ECO:0000313" key="3">
    <source>
        <dbReference type="Ensembl" id="ENSECRP00000019155.1"/>
    </source>
</evidence>
<evidence type="ECO:0000256" key="2">
    <source>
        <dbReference type="SAM" id="MobiDB-lite"/>
    </source>
</evidence>
<dbReference type="InterPro" id="IPR029488">
    <property type="entry name" value="Hmw/CFAP97"/>
</dbReference>
<reference evidence="3" key="1">
    <citation type="submission" date="2021-06" db="EMBL/GenBank/DDBJ databases">
        <authorList>
            <consortium name="Wellcome Sanger Institute Data Sharing"/>
        </authorList>
    </citation>
    <scope>NUCLEOTIDE SEQUENCE [LARGE SCALE GENOMIC DNA]</scope>
</reference>
<evidence type="ECO:0000256" key="1">
    <source>
        <dbReference type="ARBA" id="ARBA00008315"/>
    </source>
</evidence>
<dbReference type="AlphaFoldDB" id="A0A8C4SM41"/>
<dbReference type="InterPro" id="IPR038792">
    <property type="entry name" value="CFAP97D1/2"/>
</dbReference>
<dbReference type="PANTHER" id="PTHR33768:SF7">
    <property type="entry name" value="CFAP97 DOMAIN CONTAINING 2"/>
    <property type="match status" value="1"/>
</dbReference>
<gene>
    <name evidence="3" type="primary">cfap97d2</name>
</gene>
<feature type="compositionally biased region" description="Basic and acidic residues" evidence="2">
    <location>
        <begin position="178"/>
        <end position="229"/>
    </location>
</feature>